<dbReference type="GO" id="GO:0006574">
    <property type="term" value="P:L-valine catabolic process"/>
    <property type="evidence" value="ECO:0007669"/>
    <property type="project" value="TreeGrafter"/>
</dbReference>
<keyword evidence="2 5" id="KW-0560">Oxidoreductase</keyword>
<dbReference type="GO" id="GO:0004491">
    <property type="term" value="F:methylmalonate-semialdehyde dehydrogenase (acylating, NAD) activity"/>
    <property type="evidence" value="ECO:0007669"/>
    <property type="project" value="UniProtKB-EC"/>
</dbReference>
<proteinExistence type="predicted"/>
<dbReference type="OrthoDB" id="7168186at2"/>
<dbReference type="PANTHER" id="PTHR43866">
    <property type="entry name" value="MALONATE-SEMIALDEHYDE DEHYDROGENASE"/>
    <property type="match status" value="1"/>
</dbReference>
<dbReference type="SUPFAM" id="SSF53720">
    <property type="entry name" value="ALDH-like"/>
    <property type="match status" value="1"/>
</dbReference>
<feature type="domain" description="Aldehyde dehydrogenase" evidence="4">
    <location>
        <begin position="21"/>
        <end position="478"/>
    </location>
</feature>
<dbReference type="NCBIfam" id="TIGR01722">
    <property type="entry name" value="MMSDH"/>
    <property type="match status" value="1"/>
</dbReference>
<dbReference type="GO" id="GO:0006210">
    <property type="term" value="P:thymine catabolic process"/>
    <property type="evidence" value="ECO:0007669"/>
    <property type="project" value="TreeGrafter"/>
</dbReference>
<dbReference type="AlphaFoldDB" id="A0A3G9FYB3"/>
<evidence type="ECO:0000313" key="5">
    <source>
        <dbReference type="EMBL" id="BBF80040.1"/>
    </source>
</evidence>
<evidence type="ECO:0000313" key="6">
    <source>
        <dbReference type="Proteomes" id="UP000278756"/>
    </source>
</evidence>
<accession>A0A3G9FYB3</accession>
<dbReference type="FunFam" id="3.40.309.10:FF:000002">
    <property type="entry name" value="Methylmalonate-semialdehyde dehydrogenase (Acylating)"/>
    <property type="match status" value="1"/>
</dbReference>
<dbReference type="CDD" id="cd07085">
    <property type="entry name" value="ALDH_F6_MMSDH"/>
    <property type="match status" value="1"/>
</dbReference>
<evidence type="ECO:0000256" key="3">
    <source>
        <dbReference type="ARBA" id="ARBA00023027"/>
    </source>
</evidence>
<dbReference type="RefSeq" id="WP_126420281.1">
    <property type="nucleotide sequence ID" value="NZ_AP018827.1"/>
</dbReference>
<dbReference type="FunFam" id="3.40.605.10:FF:000003">
    <property type="entry name" value="Methylmalonate-semialdehyde dehydrogenase [acylating]"/>
    <property type="match status" value="1"/>
</dbReference>
<dbReference type="EC" id="1.2.1.27" evidence="1"/>
<dbReference type="PANTHER" id="PTHR43866:SF4">
    <property type="entry name" value="MALONATE-SEMIALDEHYDE DEHYDROGENASE"/>
    <property type="match status" value="1"/>
</dbReference>
<dbReference type="InterPro" id="IPR016163">
    <property type="entry name" value="Ald_DH_C"/>
</dbReference>
<gene>
    <name evidence="5" type="ORF">EM6_0618</name>
</gene>
<dbReference type="InterPro" id="IPR010061">
    <property type="entry name" value="MeMal-semiAld_DH"/>
</dbReference>
<dbReference type="Gene3D" id="3.40.309.10">
    <property type="entry name" value="Aldehyde Dehydrogenase, Chain A, domain 2"/>
    <property type="match status" value="1"/>
</dbReference>
<name>A0A3G9FYB3_9CAUL</name>
<organism evidence="5 6">
    <name type="scientific">Asticcacaulis excentricus</name>
    <dbReference type="NCBI Taxonomy" id="78587"/>
    <lineage>
        <taxon>Bacteria</taxon>
        <taxon>Pseudomonadati</taxon>
        <taxon>Pseudomonadota</taxon>
        <taxon>Alphaproteobacteria</taxon>
        <taxon>Caulobacterales</taxon>
        <taxon>Caulobacteraceae</taxon>
        <taxon>Asticcacaulis</taxon>
    </lineage>
</organism>
<dbReference type="Gene3D" id="3.40.605.10">
    <property type="entry name" value="Aldehyde Dehydrogenase, Chain A, domain 1"/>
    <property type="match status" value="1"/>
</dbReference>
<keyword evidence="3" id="KW-0520">NAD</keyword>
<evidence type="ECO:0000259" key="4">
    <source>
        <dbReference type="Pfam" id="PF00171"/>
    </source>
</evidence>
<reference evidence="6" key="1">
    <citation type="journal article" date="2017" name="Biotechnol. Biofuels">
        <title>Evaluation of environmental bacterial communities as a factor affecting the growth of duckweed Lemna minor.</title>
        <authorList>
            <person name="Ishizawa H."/>
            <person name="Kuroda M."/>
            <person name="Morikawa M."/>
            <person name="Ike M."/>
        </authorList>
    </citation>
    <scope>NUCLEOTIDE SEQUENCE [LARGE SCALE GENOMIC DNA]</scope>
    <source>
        <strain evidence="6">M6</strain>
    </source>
</reference>
<evidence type="ECO:0000256" key="2">
    <source>
        <dbReference type="ARBA" id="ARBA00023002"/>
    </source>
</evidence>
<dbReference type="Pfam" id="PF00171">
    <property type="entry name" value="Aldedh"/>
    <property type="match status" value="1"/>
</dbReference>
<dbReference type="EMBL" id="AP018827">
    <property type="protein sequence ID" value="BBF80040.1"/>
    <property type="molecule type" value="Genomic_DNA"/>
</dbReference>
<evidence type="ECO:0000256" key="1">
    <source>
        <dbReference type="ARBA" id="ARBA00013048"/>
    </source>
</evidence>
<dbReference type="InterPro" id="IPR016162">
    <property type="entry name" value="Ald_DH_N"/>
</dbReference>
<protein>
    <recommendedName>
        <fullName evidence="1">methylmalonate-semialdehyde dehydrogenase (CoA acylating)</fullName>
        <ecNumber evidence="1">1.2.1.27</ecNumber>
    </recommendedName>
</protein>
<dbReference type="Proteomes" id="UP000278756">
    <property type="component" value="Chromosome 1"/>
</dbReference>
<reference evidence="6" key="2">
    <citation type="journal article" date="2017" name="Plant Physiol. Biochem.">
        <title>Differential oxidative and antioxidative response of duckweed Lemna minor toward plant growth promoting/inhibiting bacteria.</title>
        <authorList>
            <person name="Ishizawa H."/>
            <person name="Kuroda M."/>
            <person name="Morikawa M."/>
            <person name="Ike M."/>
        </authorList>
    </citation>
    <scope>NUCLEOTIDE SEQUENCE [LARGE SCALE GENOMIC DNA]</scope>
    <source>
        <strain evidence="6">M6</strain>
    </source>
</reference>
<dbReference type="InterPro" id="IPR016161">
    <property type="entry name" value="Ald_DH/histidinol_DH"/>
</dbReference>
<dbReference type="InterPro" id="IPR015590">
    <property type="entry name" value="Aldehyde_DH_dom"/>
</dbReference>
<sequence>MRHISHFIGGRAVAGVSGRVGEVFDPNTGRVQAQVDLGTPDELAQAVAVAKAAQPGWAALNPQRRARVMFEFKRLLERDMDALAHLLASEHGKVISDAKGDIQRGLEVVEFVCGIPHLLKGEYTEGAGPGIDVFSLRQPLGVVAGITPFNFPAMIPMWMFAPALATGNAFILKPSERDPSVPVRLAELLLEAGLPEGVLNVVHGDKVVVDAILDHPDIRAVSFVGSSDIAQYVYGRGSQNGKRMQCMGGAKNHGIVLPDADLDQAVADIMGAAYGSAGERCMALPVVVPVGEETAERLRPKLLAAAEALRVGVSTDAEAHYGPVVSAAHKARIEHYIQMGVDEGAELVLDGRGFRLQGHEDGFFLAPSLFDHVTPAMQTYQDEIFGPVLQIVRARTLEEAIRLPSQHPYGNGVAIFTRNGDAAREFASQVEVGMVGINVPIPVPVAYHSFGGWKRSGFGDLNQYGMDGVRFYTRTKTVTQRWPQGGVVRDQSFVIPTMG</sequence>